<dbReference type="Pfam" id="PF01425">
    <property type="entry name" value="Amidase"/>
    <property type="match status" value="2"/>
</dbReference>
<dbReference type="InterPro" id="IPR000120">
    <property type="entry name" value="Amidase"/>
</dbReference>
<proteinExistence type="predicted"/>
<evidence type="ECO:0000259" key="1">
    <source>
        <dbReference type="Pfam" id="PF01425"/>
    </source>
</evidence>
<reference evidence="2" key="1">
    <citation type="submission" date="2023-03" db="EMBL/GenBank/DDBJ databases">
        <authorList>
            <person name="Steffen K."/>
            <person name="Cardenas P."/>
        </authorList>
    </citation>
    <scope>NUCLEOTIDE SEQUENCE</scope>
</reference>
<feature type="domain" description="Amidase" evidence="1">
    <location>
        <begin position="28"/>
        <end position="175"/>
    </location>
</feature>
<organism evidence="2 3">
    <name type="scientific">Geodia barretti</name>
    <name type="common">Barrett's horny sponge</name>
    <dbReference type="NCBI Taxonomy" id="519541"/>
    <lineage>
        <taxon>Eukaryota</taxon>
        <taxon>Metazoa</taxon>
        <taxon>Porifera</taxon>
        <taxon>Demospongiae</taxon>
        <taxon>Heteroscleromorpha</taxon>
        <taxon>Tetractinellida</taxon>
        <taxon>Astrophorina</taxon>
        <taxon>Geodiidae</taxon>
        <taxon>Geodia</taxon>
    </lineage>
</organism>
<dbReference type="PANTHER" id="PTHR11895">
    <property type="entry name" value="TRANSAMIDASE"/>
    <property type="match status" value="1"/>
</dbReference>
<dbReference type="SUPFAM" id="SSF75304">
    <property type="entry name" value="Amidase signature (AS) enzymes"/>
    <property type="match status" value="1"/>
</dbReference>
<dbReference type="InterPro" id="IPR036928">
    <property type="entry name" value="AS_sf"/>
</dbReference>
<comment type="caution">
    <text evidence="2">The sequence shown here is derived from an EMBL/GenBank/DDBJ whole genome shotgun (WGS) entry which is preliminary data.</text>
</comment>
<name>A0AA35RS73_GEOBA</name>
<gene>
    <name evidence="2" type="ORF">GBAR_LOCUS9977</name>
</gene>
<feature type="domain" description="Amidase" evidence="1">
    <location>
        <begin position="176"/>
        <end position="413"/>
    </location>
</feature>
<evidence type="ECO:0000313" key="2">
    <source>
        <dbReference type="EMBL" id="CAI8016249.1"/>
    </source>
</evidence>
<dbReference type="EMBL" id="CASHTH010001508">
    <property type="protein sequence ID" value="CAI8016249.1"/>
    <property type="molecule type" value="Genomic_DNA"/>
</dbReference>
<dbReference type="Gene3D" id="3.90.1300.10">
    <property type="entry name" value="Amidase signature (AS) domain"/>
    <property type="match status" value="1"/>
</dbReference>
<dbReference type="Proteomes" id="UP001174909">
    <property type="component" value="Unassembled WGS sequence"/>
</dbReference>
<accession>A0AA35RS73</accession>
<dbReference type="AlphaFoldDB" id="A0AA35RS73"/>
<sequence>MTTQPLPHELSAAQAAAAIREGRLSPVELVEALLARIDALDPALRAWVTVDRDGARAGARASAIELERSGPRGPLHGVPIGLKDIFYTAGIPTKAGSPLMADFVPEYDAHCVALFRQAGAIILGKTVTTEFADGDPSITYNPWNREHTPGGSSSGSGAAVAAGMVAVATGSQTVGAHGLVPVSASTDTVGIMVRTVEDAALVLDAIAGYDPKDPMGACQMVGAYHASATRLGAPPRIGLVRQFFYERADEEIRRQTDDVAQKLAAAGASVEEVGLPELFDQSPEHIGAVVWTEASVFHREWFAQNPEDYGPNIRRRIEEAMVRSPLDYIVAQNARRELRVAMSDVYAAYDVLLSPGTPGPAPSDRSTTGPTYFQAPWTWLGCPAINIPTGLAENGMPLGVQLAAGPFQEERLLNAAAWCERTLGVRLTPIDPR</sequence>
<dbReference type="PANTHER" id="PTHR11895:SF7">
    <property type="entry name" value="GLUTAMYL-TRNA(GLN) AMIDOTRANSFERASE SUBUNIT A, MITOCHONDRIAL"/>
    <property type="match status" value="1"/>
</dbReference>
<protein>
    <submittedName>
        <fullName evidence="2">Glutamyl-tRNA(Gln) amidotransferase subunit A</fullName>
    </submittedName>
</protein>
<dbReference type="InterPro" id="IPR023631">
    <property type="entry name" value="Amidase_dom"/>
</dbReference>
<keyword evidence="3" id="KW-1185">Reference proteome</keyword>
<dbReference type="GO" id="GO:0003824">
    <property type="term" value="F:catalytic activity"/>
    <property type="evidence" value="ECO:0007669"/>
    <property type="project" value="InterPro"/>
</dbReference>
<evidence type="ECO:0000313" key="3">
    <source>
        <dbReference type="Proteomes" id="UP001174909"/>
    </source>
</evidence>